<proteinExistence type="predicted"/>
<gene>
    <name evidence="1" type="ORF">DRP43_04955</name>
</gene>
<comment type="caution">
    <text evidence="1">The sequence shown here is derived from an EMBL/GenBank/DDBJ whole genome shotgun (WGS) entry which is preliminary data.</text>
</comment>
<dbReference type="Proteomes" id="UP000271125">
    <property type="component" value="Unassembled WGS sequence"/>
</dbReference>
<accession>A0A660SDS6</accession>
<feature type="non-terminal residue" evidence="1">
    <location>
        <position position="95"/>
    </location>
</feature>
<sequence length="95" mass="10941">MIEKYQRLINELVIVIKNSDVYSIKKSEIIRRTVRLFGKGKIAIAASKGNVGFATIIKEVEKNIKYGQCYNYNMPDNSVVHHYFTVKKQVSSDKE</sequence>
<dbReference type="AlphaFoldDB" id="A0A660SDS6"/>
<evidence type="ECO:0000313" key="1">
    <source>
        <dbReference type="EMBL" id="RKX68929.1"/>
    </source>
</evidence>
<reference evidence="1 2" key="1">
    <citation type="submission" date="2018-06" db="EMBL/GenBank/DDBJ databases">
        <title>Extensive metabolic versatility and redundancy in microbially diverse, dynamic hydrothermal sediments.</title>
        <authorList>
            <person name="Dombrowski N."/>
            <person name="Teske A."/>
            <person name="Baker B.J."/>
        </authorList>
    </citation>
    <scope>NUCLEOTIDE SEQUENCE [LARGE SCALE GENOMIC DNA]</scope>
    <source>
        <strain evidence="1">B10_G13</strain>
    </source>
</reference>
<dbReference type="EMBL" id="QNBD01000229">
    <property type="protein sequence ID" value="RKX68929.1"/>
    <property type="molecule type" value="Genomic_DNA"/>
</dbReference>
<organism evidence="1 2">
    <name type="scientific">candidate division TA06 bacterium</name>
    <dbReference type="NCBI Taxonomy" id="2250710"/>
    <lineage>
        <taxon>Bacteria</taxon>
        <taxon>Bacteria division TA06</taxon>
    </lineage>
</organism>
<name>A0A660SDS6_UNCT6</name>
<evidence type="ECO:0000313" key="2">
    <source>
        <dbReference type="Proteomes" id="UP000271125"/>
    </source>
</evidence>
<protein>
    <submittedName>
        <fullName evidence="1">Uncharacterized protein</fullName>
    </submittedName>
</protein>